<dbReference type="CDD" id="cd00688">
    <property type="entry name" value="ISOPREN_C2_like"/>
    <property type="match status" value="1"/>
</dbReference>
<dbReference type="SUPFAM" id="SSF48239">
    <property type="entry name" value="Terpenoid cyclases/Protein prenyltransferases"/>
    <property type="match status" value="1"/>
</dbReference>
<dbReference type="RefSeq" id="WP_187812957.1">
    <property type="nucleotide sequence ID" value="NZ_JACTVJ010000004.1"/>
</dbReference>
<organism evidence="5 6">
    <name type="scientific">Streptomyces polyasparticus</name>
    <dbReference type="NCBI Taxonomy" id="2767826"/>
    <lineage>
        <taxon>Bacteria</taxon>
        <taxon>Bacillati</taxon>
        <taxon>Actinomycetota</taxon>
        <taxon>Actinomycetes</taxon>
        <taxon>Kitasatosporales</taxon>
        <taxon>Streptomycetaceae</taxon>
        <taxon>Streptomyces</taxon>
    </lineage>
</organism>
<evidence type="ECO:0000259" key="4">
    <source>
        <dbReference type="Pfam" id="PF13243"/>
    </source>
</evidence>
<evidence type="ECO:0000256" key="1">
    <source>
        <dbReference type="ARBA" id="ARBA00022723"/>
    </source>
</evidence>
<reference evidence="5 6" key="1">
    <citation type="submission" date="2020-08" db="EMBL/GenBank/DDBJ databases">
        <title>Genemic of Streptomyces polyaspartic.</title>
        <authorList>
            <person name="Liu W."/>
        </authorList>
    </citation>
    <scope>NUCLEOTIDE SEQUENCE [LARGE SCALE GENOMIC DNA]</scope>
    <source>
        <strain evidence="5 6">TRM66268-LWL</strain>
    </source>
</reference>
<keyword evidence="2" id="KW-0472">Membrane</keyword>
<feature type="domain" description="Squalene cyclase C-terminal" evidence="4">
    <location>
        <begin position="106"/>
        <end position="143"/>
    </location>
</feature>
<proteinExistence type="predicted"/>
<name>A0ABR7SAK8_9ACTN</name>
<gene>
    <name evidence="5" type="ORF">H9Y04_08045</name>
</gene>
<sequence length="402" mass="40810">MNARRSAATLAAATMLCMAAAPVATADTAPPANLPSGLYGKTDPKYDGVFRQSYALLAQDTVGVKPAAKAVDWLTGQACDNGSYAAFREDPSKACDAKTVVDSNSTASAIQALAALGGHDAEVKKSVEWLRSVQNEDGGWGYNPGLPSDANSTSLVVGALKAAGQNPAEVKSQKDKAPADALVALSMDCAEGKGAFGLADMKTGKLAPNADATAAGVLGGLEQGLVVKAAAKSEPVKCAKAADAKAAAQIGAAYLADTLAKDGYLTSSMPGAEDQPDYGNTADSVVALSAAGLTDQAKKPLEYLEKNGAAWAEQSGSPAAYSQLIFAAHAAGADPKDFGGTDLVTALNAMGPAPEKAESAAAKDEKKDEDSSSMNVWWIIGVFFVASVGVGFLISGRKKNSL</sequence>
<comment type="caution">
    <text evidence="5">The sequence shown here is derived from an EMBL/GenBank/DDBJ whole genome shotgun (WGS) entry which is preliminary data.</text>
</comment>
<keyword evidence="1" id="KW-0479">Metal-binding</keyword>
<keyword evidence="6" id="KW-1185">Reference proteome</keyword>
<evidence type="ECO:0000313" key="6">
    <source>
        <dbReference type="Proteomes" id="UP000642284"/>
    </source>
</evidence>
<keyword evidence="2" id="KW-0812">Transmembrane</keyword>
<dbReference type="Proteomes" id="UP000642284">
    <property type="component" value="Unassembled WGS sequence"/>
</dbReference>
<accession>A0ABR7SAK8</accession>
<protein>
    <submittedName>
        <fullName evidence="5">Terpene cyclase/mutase family protein</fullName>
    </submittedName>
</protein>
<dbReference type="Gene3D" id="1.50.10.20">
    <property type="match status" value="1"/>
</dbReference>
<dbReference type="Pfam" id="PF13243">
    <property type="entry name" value="SQHop_cyclase_C"/>
    <property type="match status" value="1"/>
</dbReference>
<dbReference type="InterPro" id="IPR008930">
    <property type="entry name" value="Terpenoid_cyclase/PrenylTrfase"/>
</dbReference>
<keyword evidence="2" id="KW-1133">Transmembrane helix</keyword>
<feature type="transmembrane region" description="Helical" evidence="2">
    <location>
        <begin position="376"/>
        <end position="394"/>
    </location>
</feature>
<evidence type="ECO:0000256" key="3">
    <source>
        <dbReference type="SAM" id="SignalP"/>
    </source>
</evidence>
<feature type="chain" id="PRO_5046462027" evidence="3">
    <location>
        <begin position="27"/>
        <end position="402"/>
    </location>
</feature>
<dbReference type="EMBL" id="JACTVJ010000004">
    <property type="protein sequence ID" value="MBC9712522.1"/>
    <property type="molecule type" value="Genomic_DNA"/>
</dbReference>
<dbReference type="InterPro" id="IPR032696">
    <property type="entry name" value="SQ_cyclase_C"/>
</dbReference>
<keyword evidence="3" id="KW-0732">Signal</keyword>
<evidence type="ECO:0000256" key="2">
    <source>
        <dbReference type="SAM" id="Phobius"/>
    </source>
</evidence>
<feature type="signal peptide" evidence="3">
    <location>
        <begin position="1"/>
        <end position="26"/>
    </location>
</feature>
<evidence type="ECO:0000313" key="5">
    <source>
        <dbReference type="EMBL" id="MBC9712522.1"/>
    </source>
</evidence>